<dbReference type="Proteomes" id="UP000441080">
    <property type="component" value="Unassembled WGS sequence"/>
</dbReference>
<evidence type="ECO:0000259" key="5">
    <source>
        <dbReference type="Pfam" id="PF00501"/>
    </source>
</evidence>
<dbReference type="Gene3D" id="3.40.50.12780">
    <property type="entry name" value="N-terminal domain of ligase-like"/>
    <property type="match status" value="1"/>
</dbReference>
<feature type="domain" description="AMP-binding enzyme C-terminal" evidence="6">
    <location>
        <begin position="455"/>
        <end position="568"/>
    </location>
</feature>
<dbReference type="InterPro" id="IPR042099">
    <property type="entry name" value="ANL_N_sf"/>
</dbReference>
<evidence type="ECO:0000313" key="7">
    <source>
        <dbReference type="EMBL" id="GCL60620.1"/>
    </source>
</evidence>
<dbReference type="PANTHER" id="PTHR22754:SF32">
    <property type="entry name" value="DISCO-INTERACTING PROTEIN 2"/>
    <property type="match status" value="1"/>
</dbReference>
<reference evidence="7 8" key="1">
    <citation type="submission" date="2019-02" db="EMBL/GenBank/DDBJ databases">
        <title>Draft genome sequence of Arthrospira platensis NIES-3807.</title>
        <authorList>
            <person name="Yamaguchi H."/>
            <person name="Suzuki S."/>
            <person name="Kawachi M."/>
        </authorList>
    </citation>
    <scope>NUCLEOTIDE SEQUENCE [LARGE SCALE GENOMIC DNA]</scope>
    <source>
        <strain evidence="7 8">NIES-3807</strain>
    </source>
</reference>
<comment type="similarity">
    <text evidence="1">Belongs to the ATP-dependent AMP-binding enzyme family.</text>
</comment>
<evidence type="ECO:0000256" key="2">
    <source>
        <dbReference type="ARBA" id="ARBA00022598"/>
    </source>
</evidence>
<dbReference type="PANTHER" id="PTHR22754">
    <property type="entry name" value="DISCO-INTERACTING PROTEIN 2 DIP2 -RELATED"/>
    <property type="match status" value="1"/>
</dbReference>
<dbReference type="GO" id="GO:0016874">
    <property type="term" value="F:ligase activity"/>
    <property type="evidence" value="ECO:0007669"/>
    <property type="project" value="UniProtKB-KW"/>
</dbReference>
<proteinExistence type="inferred from homology"/>
<dbReference type="Pfam" id="PF23024">
    <property type="entry name" value="AMP-dom_DIP2-like"/>
    <property type="match status" value="1"/>
</dbReference>
<dbReference type="InterPro" id="IPR040097">
    <property type="entry name" value="FAAL/FAAC"/>
</dbReference>
<dbReference type="InterPro" id="IPR020845">
    <property type="entry name" value="AMP-binding_CS"/>
</dbReference>
<evidence type="ECO:0000256" key="4">
    <source>
        <dbReference type="ARBA" id="ARBA00023098"/>
    </source>
</evidence>
<dbReference type="InterPro" id="IPR025110">
    <property type="entry name" value="AMP-bd_C"/>
</dbReference>
<keyword evidence="4" id="KW-0443">Lipid metabolism</keyword>
<dbReference type="InterPro" id="IPR045851">
    <property type="entry name" value="AMP-bd_C_sf"/>
</dbReference>
<keyword evidence="3" id="KW-0276">Fatty acid metabolism</keyword>
<dbReference type="FunFam" id="3.40.50.12780:FF:000013">
    <property type="entry name" value="Long-chain-fatty-acid--AMP ligase FadD32"/>
    <property type="match status" value="1"/>
</dbReference>
<dbReference type="CDD" id="cd05931">
    <property type="entry name" value="FAAL"/>
    <property type="match status" value="1"/>
</dbReference>
<accession>A0AAD3GAB4</accession>
<name>A0AAD3GAB4_MICAE</name>
<dbReference type="SUPFAM" id="SSF56801">
    <property type="entry name" value="Acetyl-CoA synthetase-like"/>
    <property type="match status" value="1"/>
</dbReference>
<feature type="domain" description="AMP-dependent synthetase/ligase" evidence="5">
    <location>
        <begin position="20"/>
        <end position="411"/>
    </location>
</feature>
<dbReference type="InterPro" id="IPR000873">
    <property type="entry name" value="AMP-dep_synth/lig_dom"/>
</dbReference>
<organism evidence="7 8">
    <name type="scientific">Microcystis aeruginosa NIES-3807</name>
    <dbReference type="NCBI Taxonomy" id="2517785"/>
    <lineage>
        <taxon>Bacteria</taxon>
        <taxon>Bacillati</taxon>
        <taxon>Cyanobacteriota</taxon>
        <taxon>Cyanophyceae</taxon>
        <taxon>Oscillatoriophycideae</taxon>
        <taxon>Chroococcales</taxon>
        <taxon>Microcystaceae</taxon>
        <taxon>Microcystis</taxon>
    </lineage>
</organism>
<comment type="caution">
    <text evidence="7">The sequence shown here is derived from an EMBL/GenBank/DDBJ whole genome shotgun (WGS) entry which is preliminary data.</text>
</comment>
<evidence type="ECO:0000256" key="3">
    <source>
        <dbReference type="ARBA" id="ARBA00022832"/>
    </source>
</evidence>
<protein>
    <submittedName>
        <fullName evidence="7">Acyl-CoA synthase</fullName>
    </submittedName>
</protein>
<gene>
    <name evidence="7" type="ORF">NIES3807_38050</name>
</gene>
<dbReference type="Pfam" id="PF00501">
    <property type="entry name" value="AMP-binding"/>
    <property type="match status" value="1"/>
</dbReference>
<dbReference type="AlphaFoldDB" id="A0AAD3GAB4"/>
<evidence type="ECO:0000256" key="1">
    <source>
        <dbReference type="ARBA" id="ARBA00006432"/>
    </source>
</evidence>
<keyword evidence="2" id="KW-0436">Ligase</keyword>
<evidence type="ECO:0000259" key="6">
    <source>
        <dbReference type="Pfam" id="PF23024"/>
    </source>
</evidence>
<dbReference type="GO" id="GO:0070566">
    <property type="term" value="F:adenylyltransferase activity"/>
    <property type="evidence" value="ECO:0007669"/>
    <property type="project" value="TreeGrafter"/>
</dbReference>
<dbReference type="GO" id="GO:0071766">
    <property type="term" value="P:Actinobacterium-type cell wall biogenesis"/>
    <property type="evidence" value="ECO:0007669"/>
    <property type="project" value="UniProtKB-ARBA"/>
</dbReference>
<dbReference type="EMBL" id="BJCK01000095">
    <property type="protein sequence ID" value="GCL60620.1"/>
    <property type="molecule type" value="Genomic_DNA"/>
</dbReference>
<dbReference type="PROSITE" id="PS00455">
    <property type="entry name" value="AMP_BINDING"/>
    <property type="match status" value="1"/>
</dbReference>
<dbReference type="GO" id="GO:0005886">
    <property type="term" value="C:plasma membrane"/>
    <property type="evidence" value="ECO:0007669"/>
    <property type="project" value="TreeGrafter"/>
</dbReference>
<dbReference type="GO" id="GO:0006633">
    <property type="term" value="P:fatty acid biosynthetic process"/>
    <property type="evidence" value="ECO:0007669"/>
    <property type="project" value="TreeGrafter"/>
</dbReference>
<sequence>MSEALGKSLTLVDVCLEKGNSHGNRVAYRFLQNGEIERSSLTYGDLDRQARSIASRLQSLTPADARIVLVYPYEAGLEFIAAFFGCLYAGRVAVPCHPPRDRNAGEDLQARLVDSGASAVLTDKNSIARLKTALPGSHHWLATDMIPDSAAGDWSEPAIGPDSLAFLQYTSGSTGKPKGVMVSHERVLHNQRLLQLAFRHTDEAIGVGWLPLFHDMGLIGNVIQALYLGRPSILMSPIAFIQKPSRWLEAISRYRATTSGAPNFAYDLLCRHVSDDIRRKLDLSSWDVAFSGAEPIRAETINRFSRLFAPSGFRPEAFFPCYGMAEAVLFITGGEKTKFPTIRYASEGALKDNRVVTLDQEKEGFRSLVGCGQTWFDGQIAIVDPRTLTRCPADGIGEIWVAGSGSGLGYWNDRPRTEETFEAYIWDTGEGPFLRTGDLGFLQDGELFVTGRLHDVMVFWGLNHYPQLLEETIESCHRSLRSNGTATFSSEIDGEDRLIVATEVERSDRNSIKVGEVAEIIRWQLFEKHLVDVYEIVFLKPGSLPRTSSGKIQRHACKQQFIEGNLSALGRWQRSSEQATDITSVIRYYFNPLIHLRRYWLILRSRIERFLSLIK</sequence>
<evidence type="ECO:0000313" key="8">
    <source>
        <dbReference type="Proteomes" id="UP000441080"/>
    </source>
</evidence>
<dbReference type="Gene3D" id="3.30.300.30">
    <property type="match status" value="1"/>
</dbReference>